<dbReference type="HAMAP" id="MF_01350">
    <property type="entry name" value="NDH1_NuoH"/>
    <property type="match status" value="1"/>
</dbReference>
<gene>
    <name evidence="5 8" type="primary">nuoH</name>
    <name evidence="8" type="ORF">ACFO3M_06920</name>
</gene>
<keyword evidence="3 5" id="KW-1133">Transmembrane helix</keyword>
<evidence type="ECO:0000256" key="1">
    <source>
        <dbReference type="ARBA" id="ARBA00004141"/>
    </source>
</evidence>
<comment type="function">
    <text evidence="5">NDH-1 shuttles electrons from NADH, via FMN and iron-sulfur (Fe-S) centers, to quinones in the respiratory chain. The immediate electron acceptor for the enzyme in this species is believed to be ubiquinone. Couples the redox reaction to proton translocation (for every two electrons transferred, four hydrogen ions are translocated across the cytoplasmic membrane), and thus conserves the redox energy in a proton gradient. This subunit may bind ubiquinone.</text>
</comment>
<comment type="catalytic activity">
    <reaction evidence="5">
        <text>a quinone + NADH + 5 H(+)(in) = a quinol + NAD(+) + 4 H(+)(out)</text>
        <dbReference type="Rhea" id="RHEA:57888"/>
        <dbReference type="ChEBI" id="CHEBI:15378"/>
        <dbReference type="ChEBI" id="CHEBI:24646"/>
        <dbReference type="ChEBI" id="CHEBI:57540"/>
        <dbReference type="ChEBI" id="CHEBI:57945"/>
        <dbReference type="ChEBI" id="CHEBI:132124"/>
    </reaction>
</comment>
<dbReference type="PANTHER" id="PTHR11432">
    <property type="entry name" value="NADH DEHYDROGENASE SUBUNIT 1"/>
    <property type="match status" value="1"/>
</dbReference>
<reference evidence="9" key="1">
    <citation type="journal article" date="2019" name="Int. J. Syst. Evol. Microbiol.">
        <title>The Global Catalogue of Microorganisms (GCM) 10K type strain sequencing project: providing services to taxonomists for standard genome sequencing and annotation.</title>
        <authorList>
            <consortium name="The Broad Institute Genomics Platform"/>
            <consortium name="The Broad Institute Genome Sequencing Center for Infectious Disease"/>
            <person name="Wu L."/>
            <person name="Ma J."/>
        </authorList>
    </citation>
    <scope>NUCLEOTIDE SEQUENCE [LARGE SCALE GENOMIC DNA]</scope>
    <source>
        <strain evidence="9">CCUG 62763</strain>
    </source>
</reference>
<keyword evidence="5" id="KW-1003">Cell membrane</keyword>
<keyword evidence="5" id="KW-0874">Quinone</keyword>
<feature type="transmembrane region" description="Helical" evidence="5">
    <location>
        <begin position="266"/>
        <end position="288"/>
    </location>
</feature>
<dbReference type="GO" id="GO:0050136">
    <property type="term" value="F:NADH dehydrogenase (quinone) (non-electrogenic) activity"/>
    <property type="evidence" value="ECO:0007669"/>
    <property type="project" value="UniProtKB-EC"/>
</dbReference>
<keyword evidence="5" id="KW-0830">Ubiquinone</keyword>
<feature type="transmembrane region" description="Helical" evidence="5">
    <location>
        <begin position="374"/>
        <end position="395"/>
    </location>
</feature>
<dbReference type="PROSITE" id="PS00668">
    <property type="entry name" value="COMPLEX1_ND1_2"/>
    <property type="match status" value="1"/>
</dbReference>
<comment type="caution">
    <text evidence="8">The sequence shown here is derived from an EMBL/GenBank/DDBJ whole genome shotgun (WGS) entry which is preliminary data.</text>
</comment>
<keyword evidence="4 5" id="KW-0472">Membrane</keyword>
<dbReference type="InterPro" id="IPR018086">
    <property type="entry name" value="NADH_UbQ_OxRdtase_su1_CS"/>
</dbReference>
<feature type="transmembrane region" description="Helical" evidence="5">
    <location>
        <begin position="308"/>
        <end position="328"/>
    </location>
</feature>
<dbReference type="NCBIfam" id="NF004741">
    <property type="entry name" value="PRK06076.1-2"/>
    <property type="match status" value="1"/>
</dbReference>
<keyword evidence="8" id="KW-0560">Oxidoreductase</keyword>
<dbReference type="EMBL" id="JBHSGR010000005">
    <property type="protein sequence ID" value="MFC4693115.1"/>
    <property type="molecule type" value="Genomic_DNA"/>
</dbReference>
<comment type="subcellular location">
    <subcellularLocation>
        <location evidence="5 6">Cell membrane</location>
        <topology evidence="5 6">Multi-pass membrane protein</topology>
    </subcellularLocation>
    <subcellularLocation>
        <location evidence="1">Membrane</location>
        <topology evidence="1">Multi-pass membrane protein</topology>
    </subcellularLocation>
</comment>
<keyword evidence="2 5" id="KW-0812">Transmembrane</keyword>
<feature type="region of interest" description="Disordered" evidence="7">
    <location>
        <begin position="413"/>
        <end position="507"/>
    </location>
</feature>
<dbReference type="RefSeq" id="WP_387987831.1">
    <property type="nucleotide sequence ID" value="NZ_JBHSGR010000005.1"/>
</dbReference>
<feature type="transmembrane region" description="Helical" evidence="5">
    <location>
        <begin position="132"/>
        <end position="155"/>
    </location>
</feature>
<accession>A0ABV9LH16</accession>
<feature type="compositionally biased region" description="Low complexity" evidence="7">
    <location>
        <begin position="480"/>
        <end position="501"/>
    </location>
</feature>
<organism evidence="8 9">
    <name type="scientific">Geodermatophilus arenarius</name>
    <dbReference type="NCBI Taxonomy" id="1137990"/>
    <lineage>
        <taxon>Bacteria</taxon>
        <taxon>Bacillati</taxon>
        <taxon>Actinomycetota</taxon>
        <taxon>Actinomycetes</taxon>
        <taxon>Geodermatophilales</taxon>
        <taxon>Geodermatophilaceae</taxon>
        <taxon>Geodermatophilus</taxon>
    </lineage>
</organism>
<proteinExistence type="inferred from homology"/>
<evidence type="ECO:0000256" key="2">
    <source>
        <dbReference type="ARBA" id="ARBA00022692"/>
    </source>
</evidence>
<feature type="transmembrane region" description="Helical" evidence="5">
    <location>
        <begin position="219"/>
        <end position="237"/>
    </location>
</feature>
<comment type="subunit">
    <text evidence="5">NDH-1 is composed of 14 different subunits. Subunits NuoA, H, J, K, L, M, N constitute the membrane sector of the complex.</text>
</comment>
<comment type="similarity">
    <text evidence="5 6">Belongs to the complex I subunit 1 family.</text>
</comment>
<protein>
    <recommendedName>
        <fullName evidence="5">NADH-quinone oxidoreductase subunit H</fullName>
        <ecNumber evidence="5">7.1.1.-</ecNumber>
    </recommendedName>
    <alternativeName>
        <fullName evidence="5">NADH dehydrogenase I subunit H</fullName>
    </alternativeName>
    <alternativeName>
        <fullName evidence="5">NDH-1 subunit H</fullName>
    </alternativeName>
</protein>
<dbReference type="NCBIfam" id="NF004743">
    <property type="entry name" value="PRK06076.1-4"/>
    <property type="match status" value="1"/>
</dbReference>
<feature type="transmembrane region" description="Helical" evidence="5">
    <location>
        <begin position="91"/>
        <end position="112"/>
    </location>
</feature>
<keyword evidence="5 6" id="KW-0520">NAD</keyword>
<dbReference type="Pfam" id="PF00146">
    <property type="entry name" value="NADHdh"/>
    <property type="match status" value="1"/>
</dbReference>
<dbReference type="InterPro" id="IPR001694">
    <property type="entry name" value="NADH_UbQ_OxRdtase_su1/FPO"/>
</dbReference>
<evidence type="ECO:0000256" key="6">
    <source>
        <dbReference type="RuleBase" id="RU000471"/>
    </source>
</evidence>
<evidence type="ECO:0000256" key="4">
    <source>
        <dbReference type="ARBA" id="ARBA00023136"/>
    </source>
</evidence>
<evidence type="ECO:0000256" key="7">
    <source>
        <dbReference type="SAM" id="MobiDB-lite"/>
    </source>
</evidence>
<evidence type="ECO:0000313" key="8">
    <source>
        <dbReference type="EMBL" id="MFC4693115.1"/>
    </source>
</evidence>
<evidence type="ECO:0000256" key="5">
    <source>
        <dbReference type="HAMAP-Rule" id="MF_01350"/>
    </source>
</evidence>
<dbReference type="EC" id="7.1.1.-" evidence="5"/>
<name>A0ABV9LH16_9ACTN</name>
<evidence type="ECO:0000313" key="9">
    <source>
        <dbReference type="Proteomes" id="UP001596025"/>
    </source>
</evidence>
<feature type="transmembrane region" description="Helical" evidence="5">
    <location>
        <begin position="176"/>
        <end position="199"/>
    </location>
</feature>
<feature type="transmembrane region" description="Helical" evidence="5">
    <location>
        <begin position="340"/>
        <end position="362"/>
    </location>
</feature>
<dbReference type="Proteomes" id="UP001596025">
    <property type="component" value="Unassembled WGS sequence"/>
</dbReference>
<keyword evidence="9" id="KW-1185">Reference proteome</keyword>
<dbReference type="PROSITE" id="PS00667">
    <property type="entry name" value="COMPLEX1_ND1_1"/>
    <property type="match status" value="1"/>
</dbReference>
<keyword evidence="5" id="KW-1278">Translocase</keyword>
<sequence>MTLLAAADQPTLEDFGHDVWWIVLVKIVGVFVVLVLMTLFAIVFERKVVARMQQRIGPNRVGPRGYLQSLADGLKLAFKEDIRPAMADKPVYFLAPVIATIPAFLAFSVIPLGPVVSIFGQQTPLQLTDAPIGVLVVLACSAMGVYGIVLAGWASGSTYPLLGGLRSAAQMVSYEIAMGLSIVAVFLYAGSMSTSEIVAAQADGNRLSFFGLEFTGPSWFAVLLPVSFVIYVIAVVGETNRAPFDLPEAESELVGGFHTEYSSLKFALFFLAEYINMVTVSALAATLFLGGWRAPWPISIWDGANSGWWPLLWFFLKVAAALFVFIWLRGTLPRLRYDQFMRFGWKVLVPTALAWILAVATMRTVSREADLSTGQVAVFVGVPIALLVLLALSVASRASNRDTRLMAEDAAAGGVHATDPDPDPEVLPPAGPRHRPAQRTGPARAEGGFPVPPMDLVVPPSPRLRRAEPVGARPEGGVVSSGRRAAGSTTGSTTGSTATSAQEETDG</sequence>
<evidence type="ECO:0000256" key="3">
    <source>
        <dbReference type="ARBA" id="ARBA00022989"/>
    </source>
</evidence>
<dbReference type="PANTHER" id="PTHR11432:SF3">
    <property type="entry name" value="NADH-UBIQUINONE OXIDOREDUCTASE CHAIN 1"/>
    <property type="match status" value="1"/>
</dbReference>
<feature type="transmembrane region" description="Helical" evidence="5">
    <location>
        <begin position="20"/>
        <end position="44"/>
    </location>
</feature>